<sequence>MTFVNTKQLKLIEESVTNHVKFYDKTISQYLKLRQEIYSLSKDSTLLQVHQLKVELDKIGHIYQLHLQELSNILSIKPVAHADDINYQYEQLLEKETLLQERINNIRTIQQPILSKIQTLVNSFEQNIDSTKTRYISNRMLKEQDDRSIDYTSLIVTKEKLNSLVSEVDIDIDVTSYKIFEKYSDTEFLYRLNKSNLREFTHEMTVDDYEQLIESTLDQITTLQQEGAALESSWNNNANKIELIKHALDSTI</sequence>
<reference evidence="1 2" key="1">
    <citation type="journal article" date="2011" name="Proc. Natl. Acad. Sci. U.S.A.">
        <title>Comparative genomics of xylose-fermenting fungi for enhanced biofuel production.</title>
        <authorList>
            <person name="Wohlbach D.J."/>
            <person name="Kuo A."/>
            <person name="Sato T.K."/>
            <person name="Potts K.M."/>
            <person name="Salamov A.A."/>
            <person name="LaButti K.M."/>
            <person name="Sun H."/>
            <person name="Clum A."/>
            <person name="Pangilinan J.L."/>
            <person name="Lindquist E.A."/>
            <person name="Lucas S."/>
            <person name="Lapidus A."/>
            <person name="Jin M."/>
            <person name="Gunawan C."/>
            <person name="Balan V."/>
            <person name="Dale B.E."/>
            <person name="Jeffries T.W."/>
            <person name="Zinkel R."/>
            <person name="Barry K.W."/>
            <person name="Grigoriev I.V."/>
            <person name="Gasch A.P."/>
        </authorList>
    </citation>
    <scope>NUCLEOTIDE SEQUENCE [LARGE SCALE GENOMIC DNA]</scope>
    <source>
        <strain evidence="2">NRRL Y-27907 / 11-Y1</strain>
    </source>
</reference>
<dbReference type="OMA" id="PDDNETK"/>
<accession>G3AJQ4</accession>
<gene>
    <name evidence="1" type="ORF">SPAPADRAFT_59358</name>
</gene>
<dbReference type="GeneID" id="18872879"/>
<evidence type="ECO:0000313" key="1">
    <source>
        <dbReference type="EMBL" id="EGW33955.1"/>
    </source>
</evidence>
<dbReference type="Proteomes" id="UP000000709">
    <property type="component" value="Unassembled WGS sequence"/>
</dbReference>
<dbReference type="RefSeq" id="XP_007373539.1">
    <property type="nucleotide sequence ID" value="XM_007373477.1"/>
</dbReference>
<dbReference type="eggNOG" id="ENOG502RQ2H">
    <property type="taxonomic scope" value="Eukaryota"/>
</dbReference>
<dbReference type="AlphaFoldDB" id="G3AJQ4"/>
<dbReference type="InParanoid" id="G3AJQ4"/>
<dbReference type="HOGENOM" id="CLU_080218_0_0_1"/>
<dbReference type="KEGG" id="spaa:SPAPADRAFT_59358"/>
<evidence type="ECO:0000313" key="2">
    <source>
        <dbReference type="Proteomes" id="UP000000709"/>
    </source>
</evidence>
<proteinExistence type="predicted"/>
<keyword evidence="2" id="KW-1185">Reference proteome</keyword>
<protein>
    <submittedName>
        <fullName evidence="1">Uncharacterized protein</fullName>
    </submittedName>
</protein>
<dbReference type="EMBL" id="GL996500">
    <property type="protein sequence ID" value="EGW33955.1"/>
    <property type="molecule type" value="Genomic_DNA"/>
</dbReference>
<name>G3AJQ4_SPAPN</name>
<dbReference type="OrthoDB" id="4091843at2759"/>
<organism evidence="2">
    <name type="scientific">Spathaspora passalidarum (strain NRRL Y-27907 / 11-Y1)</name>
    <dbReference type="NCBI Taxonomy" id="619300"/>
    <lineage>
        <taxon>Eukaryota</taxon>
        <taxon>Fungi</taxon>
        <taxon>Dikarya</taxon>
        <taxon>Ascomycota</taxon>
        <taxon>Saccharomycotina</taxon>
        <taxon>Pichiomycetes</taxon>
        <taxon>Debaryomycetaceae</taxon>
        <taxon>Spathaspora</taxon>
    </lineage>
</organism>